<dbReference type="PANTHER" id="PTHR20968">
    <property type="entry name" value="ILGF DOMAIN-CONTAINING PROTEIN"/>
    <property type="match status" value="1"/>
</dbReference>
<feature type="domain" description="Insulin-like" evidence="10">
    <location>
        <begin position="26"/>
        <end position="135"/>
    </location>
</feature>
<dbReference type="RefSeq" id="XP_003361768.1">
    <property type="nucleotide sequence ID" value="XM_003361720.4"/>
</dbReference>
<evidence type="ECO:0000259" key="10">
    <source>
        <dbReference type="SMART" id="SM00078"/>
    </source>
</evidence>
<evidence type="ECO:0000256" key="9">
    <source>
        <dbReference type="SAM" id="SignalP"/>
    </source>
</evidence>
<keyword evidence="9" id="KW-0732">Signal</keyword>
<dbReference type="SUPFAM" id="SSF56994">
    <property type="entry name" value="Insulin-like"/>
    <property type="match status" value="1"/>
</dbReference>
<protein>
    <submittedName>
        <fullName evidence="11">Insulin-like peptide INSL5</fullName>
    </submittedName>
</protein>
<comment type="subunit">
    <text evidence="3">Heterodimer of a B chain and an A chain linked by two disulfide bonds.</text>
</comment>
<sequence>MRGFIFTLFLFSVLLAIAEVRSEKHKKLCGLEYIRTVIYICATSRWRRQLGGLPQVQQVERGNHFQLPNEHEISEESPAQNLPKMDSSGEEILQSEQLPTEGLWRSKKHSVMSRQDLQTSCCTEGCSMSDLSTLC</sequence>
<name>A0A480EQQ5_PIG</name>
<dbReference type="GeneID" id="100620109"/>
<reference evidence="11" key="1">
    <citation type="journal article" date="2019" name="PeerJ">
        <title>Genes of the pig, Sus scrofa, reconstructed with EvidentialGene.</title>
        <authorList>
            <person name="Gilbert D.G."/>
        </authorList>
    </citation>
    <scope>NUCLEOTIDE SEQUENCE</scope>
</reference>
<feature type="chain" id="PRO_5023901769" evidence="9">
    <location>
        <begin position="23"/>
        <end position="135"/>
    </location>
</feature>
<dbReference type="AlphaFoldDB" id="A0A480EQQ5"/>
<keyword evidence="5" id="KW-0372">Hormone</keyword>
<evidence type="ECO:0000256" key="7">
    <source>
        <dbReference type="RuleBase" id="RU000406"/>
    </source>
</evidence>
<accession>A0A480EQQ5</accession>
<dbReference type="PANTHER" id="PTHR20968:SF2">
    <property type="entry name" value="INSULIN-LIKE PEPTIDE INSL5"/>
    <property type="match status" value="1"/>
</dbReference>
<dbReference type="SMART" id="SM00078">
    <property type="entry name" value="IlGF"/>
    <property type="match status" value="1"/>
</dbReference>
<feature type="region of interest" description="Disordered" evidence="8">
    <location>
        <begin position="68"/>
        <end position="91"/>
    </location>
</feature>
<dbReference type="GO" id="GO:0005576">
    <property type="term" value="C:extracellular region"/>
    <property type="evidence" value="ECO:0007669"/>
    <property type="project" value="UniProtKB-SubCell"/>
</dbReference>
<dbReference type="OrthoDB" id="9443437at2759"/>
<evidence type="ECO:0000256" key="2">
    <source>
        <dbReference type="ARBA" id="ARBA00009034"/>
    </source>
</evidence>
<evidence type="ECO:0000256" key="4">
    <source>
        <dbReference type="ARBA" id="ARBA00022525"/>
    </source>
</evidence>
<keyword evidence="4 7" id="KW-0964">Secreted</keyword>
<dbReference type="CTD" id="10022"/>
<evidence type="ECO:0000256" key="8">
    <source>
        <dbReference type="SAM" id="MobiDB-lite"/>
    </source>
</evidence>
<organism evidence="11">
    <name type="scientific">Sus scrofa</name>
    <name type="common">Pig</name>
    <dbReference type="NCBI Taxonomy" id="9823"/>
    <lineage>
        <taxon>Eukaryota</taxon>
        <taxon>Metazoa</taxon>
        <taxon>Chordata</taxon>
        <taxon>Craniata</taxon>
        <taxon>Vertebrata</taxon>
        <taxon>Euteleostomi</taxon>
        <taxon>Mammalia</taxon>
        <taxon>Eutheria</taxon>
        <taxon>Laurasiatheria</taxon>
        <taxon>Artiodactyla</taxon>
        <taxon>Suina</taxon>
        <taxon>Suidae</taxon>
        <taxon>Sus</taxon>
    </lineage>
</organism>
<evidence type="ECO:0000256" key="1">
    <source>
        <dbReference type="ARBA" id="ARBA00004613"/>
    </source>
</evidence>
<dbReference type="CDD" id="cd04365">
    <property type="entry name" value="IlGF_relaxin_like"/>
    <property type="match status" value="1"/>
</dbReference>
<dbReference type="InterPro" id="IPR016179">
    <property type="entry name" value="Insulin-like"/>
</dbReference>
<dbReference type="EMBL" id="DQIR01034498">
    <property type="protein sequence ID" value="HCZ89973.1"/>
    <property type="molecule type" value="Transcribed_RNA"/>
</dbReference>
<comment type="similarity">
    <text evidence="2 7">Belongs to the insulin family.</text>
</comment>
<evidence type="ECO:0000313" key="11">
    <source>
        <dbReference type="EMBL" id="HCZ89973.1"/>
    </source>
</evidence>
<keyword evidence="6" id="KW-1015">Disulfide bond</keyword>
<comment type="subcellular location">
    <subcellularLocation>
        <location evidence="1 7">Secreted</location>
    </subcellularLocation>
</comment>
<evidence type="ECO:0000256" key="5">
    <source>
        <dbReference type="ARBA" id="ARBA00022702"/>
    </source>
</evidence>
<dbReference type="InterPro" id="IPR022353">
    <property type="entry name" value="Insulin_CS"/>
</dbReference>
<evidence type="ECO:0000256" key="6">
    <source>
        <dbReference type="ARBA" id="ARBA00023157"/>
    </source>
</evidence>
<dbReference type="GO" id="GO:0005179">
    <property type="term" value="F:hormone activity"/>
    <property type="evidence" value="ECO:0007669"/>
    <property type="project" value="UniProtKB-KW"/>
</dbReference>
<dbReference type="OMA" id="YVRTVVY"/>
<dbReference type="PROSITE" id="PS00262">
    <property type="entry name" value="INSULIN"/>
    <property type="match status" value="1"/>
</dbReference>
<dbReference type="KEGG" id="ssc:100620109"/>
<dbReference type="Gene3D" id="1.10.100.10">
    <property type="entry name" value="Insulin-like"/>
    <property type="match status" value="1"/>
</dbReference>
<dbReference type="Pfam" id="PF00049">
    <property type="entry name" value="Insulin"/>
    <property type="match status" value="1"/>
</dbReference>
<feature type="signal peptide" evidence="9">
    <location>
        <begin position="1"/>
        <end position="22"/>
    </location>
</feature>
<proteinExistence type="inferred from homology"/>
<evidence type="ECO:0000256" key="3">
    <source>
        <dbReference type="ARBA" id="ARBA00011207"/>
    </source>
</evidence>
<dbReference type="InterPro" id="IPR036438">
    <property type="entry name" value="Insulin-like_sf"/>
</dbReference>
<dbReference type="InterPro" id="IPR051777">
    <property type="entry name" value="Insulin-like_neuro_ligands"/>
</dbReference>